<dbReference type="Pfam" id="PF23607">
    <property type="entry name" value="WZC_N"/>
    <property type="match status" value="1"/>
</dbReference>
<feature type="coiled-coil region" evidence="14">
    <location>
        <begin position="276"/>
        <end position="389"/>
    </location>
</feature>
<evidence type="ECO:0000256" key="6">
    <source>
        <dbReference type="ARBA" id="ARBA00022692"/>
    </source>
</evidence>
<evidence type="ECO:0000256" key="1">
    <source>
        <dbReference type="ARBA" id="ARBA00004429"/>
    </source>
</evidence>
<dbReference type="AlphaFoldDB" id="A0AAP4TUY3"/>
<comment type="caution">
    <text evidence="19">The sequence shown here is derived from an EMBL/GenBank/DDBJ whole genome shotgun (WGS) entry which is preliminary data.</text>
</comment>
<dbReference type="RefSeq" id="WP_303592710.1">
    <property type="nucleotide sequence ID" value="NZ_JAUORK010000002.1"/>
</dbReference>
<dbReference type="GO" id="GO:0005886">
    <property type="term" value="C:plasma membrane"/>
    <property type="evidence" value="ECO:0007669"/>
    <property type="project" value="UniProtKB-SubCell"/>
</dbReference>
<dbReference type="GO" id="GO:0042802">
    <property type="term" value="F:identical protein binding"/>
    <property type="evidence" value="ECO:0007669"/>
    <property type="project" value="UniProtKB-ARBA"/>
</dbReference>
<keyword evidence="14" id="KW-0175">Coiled coil</keyword>
<comment type="subcellular location">
    <subcellularLocation>
        <location evidence="1">Cell inner membrane</location>
        <topology evidence="1">Multi-pass membrane protein</topology>
    </subcellularLocation>
</comment>
<evidence type="ECO:0000259" key="18">
    <source>
        <dbReference type="Pfam" id="PF13807"/>
    </source>
</evidence>
<dbReference type="GO" id="GO:0004715">
    <property type="term" value="F:non-membrane spanning protein tyrosine kinase activity"/>
    <property type="evidence" value="ECO:0007669"/>
    <property type="project" value="UniProtKB-EC"/>
</dbReference>
<dbReference type="InterPro" id="IPR027417">
    <property type="entry name" value="P-loop_NTPase"/>
</dbReference>
<evidence type="ECO:0000256" key="13">
    <source>
        <dbReference type="ARBA" id="ARBA00053015"/>
    </source>
</evidence>
<dbReference type="NCBIfam" id="TIGR01007">
    <property type="entry name" value="eps_fam"/>
    <property type="match status" value="1"/>
</dbReference>
<keyword evidence="10 15" id="KW-1133">Transmembrane helix</keyword>
<evidence type="ECO:0000256" key="4">
    <source>
        <dbReference type="ARBA" id="ARBA00022519"/>
    </source>
</evidence>
<feature type="domain" description="Polysaccharide chain length determinant N-terminal" evidence="16">
    <location>
        <begin position="25"/>
        <end position="112"/>
    </location>
</feature>
<evidence type="ECO:0000256" key="15">
    <source>
        <dbReference type="SAM" id="Phobius"/>
    </source>
</evidence>
<comment type="similarity">
    <text evidence="2">Belongs to the etk/wzc family.</text>
</comment>
<comment type="catalytic activity">
    <reaction evidence="13">
        <text>L-tyrosyl-[protein] + ATP = O-phospho-L-tyrosyl-[protein] + ADP + H(+)</text>
        <dbReference type="Rhea" id="RHEA:10596"/>
        <dbReference type="Rhea" id="RHEA-COMP:10136"/>
        <dbReference type="Rhea" id="RHEA-COMP:20101"/>
        <dbReference type="ChEBI" id="CHEBI:15378"/>
        <dbReference type="ChEBI" id="CHEBI:30616"/>
        <dbReference type="ChEBI" id="CHEBI:46858"/>
        <dbReference type="ChEBI" id="CHEBI:61978"/>
        <dbReference type="ChEBI" id="CHEBI:456216"/>
    </reaction>
</comment>
<dbReference type="Gene3D" id="3.40.50.300">
    <property type="entry name" value="P-loop containing nucleotide triphosphate hydrolases"/>
    <property type="match status" value="1"/>
</dbReference>
<evidence type="ECO:0000259" key="16">
    <source>
        <dbReference type="Pfam" id="PF02706"/>
    </source>
</evidence>
<keyword evidence="6 15" id="KW-0812">Transmembrane</keyword>
<evidence type="ECO:0000256" key="12">
    <source>
        <dbReference type="ARBA" id="ARBA00023137"/>
    </source>
</evidence>
<dbReference type="CDD" id="cd05387">
    <property type="entry name" value="BY-kinase"/>
    <property type="match status" value="1"/>
</dbReference>
<evidence type="ECO:0000256" key="5">
    <source>
        <dbReference type="ARBA" id="ARBA00022679"/>
    </source>
</evidence>
<dbReference type="Proteomes" id="UP001170481">
    <property type="component" value="Unassembled WGS sequence"/>
</dbReference>
<dbReference type="EC" id="2.7.10.2" evidence="19"/>
<keyword evidence="7" id="KW-0547">Nucleotide-binding</keyword>
<keyword evidence="11 15" id="KW-0472">Membrane</keyword>
<evidence type="ECO:0000256" key="10">
    <source>
        <dbReference type="ARBA" id="ARBA00022989"/>
    </source>
</evidence>
<dbReference type="Pfam" id="PF13807">
    <property type="entry name" value="GNVR"/>
    <property type="match status" value="1"/>
</dbReference>
<evidence type="ECO:0000256" key="14">
    <source>
        <dbReference type="SAM" id="Coils"/>
    </source>
</evidence>
<dbReference type="InterPro" id="IPR050445">
    <property type="entry name" value="Bact_polysacc_biosynth/exp"/>
</dbReference>
<dbReference type="InterPro" id="IPR005702">
    <property type="entry name" value="Wzc-like_C"/>
</dbReference>
<dbReference type="SUPFAM" id="SSF52540">
    <property type="entry name" value="P-loop containing nucleoside triphosphate hydrolases"/>
    <property type="match status" value="1"/>
</dbReference>
<feature type="transmembrane region" description="Helical" evidence="15">
    <location>
        <begin position="446"/>
        <end position="470"/>
    </location>
</feature>
<evidence type="ECO:0000256" key="8">
    <source>
        <dbReference type="ARBA" id="ARBA00022777"/>
    </source>
</evidence>
<dbReference type="Pfam" id="PF13614">
    <property type="entry name" value="AAA_31"/>
    <property type="match status" value="1"/>
</dbReference>
<evidence type="ECO:0000259" key="17">
    <source>
        <dbReference type="Pfam" id="PF13614"/>
    </source>
</evidence>
<evidence type="ECO:0000256" key="2">
    <source>
        <dbReference type="ARBA" id="ARBA00008883"/>
    </source>
</evidence>
<protein>
    <submittedName>
        <fullName evidence="19">Polysaccharide biosynthesis tyrosine autokinase</fullName>
        <ecNumber evidence="19">2.7.10.2</ecNumber>
    </submittedName>
</protein>
<dbReference type="GO" id="GO:0005524">
    <property type="term" value="F:ATP binding"/>
    <property type="evidence" value="ECO:0007669"/>
    <property type="project" value="UniProtKB-KW"/>
</dbReference>
<organism evidence="19 20">
    <name type="scientific">Cobetia amphilecti</name>
    <dbReference type="NCBI Taxonomy" id="1055104"/>
    <lineage>
        <taxon>Bacteria</taxon>
        <taxon>Pseudomonadati</taxon>
        <taxon>Pseudomonadota</taxon>
        <taxon>Gammaproteobacteria</taxon>
        <taxon>Oceanospirillales</taxon>
        <taxon>Halomonadaceae</taxon>
        <taxon>Cobetia</taxon>
    </lineage>
</organism>
<keyword evidence="3" id="KW-1003">Cell membrane</keyword>
<evidence type="ECO:0000256" key="7">
    <source>
        <dbReference type="ARBA" id="ARBA00022741"/>
    </source>
</evidence>
<evidence type="ECO:0000313" key="19">
    <source>
        <dbReference type="EMBL" id="MDO6670832.1"/>
    </source>
</evidence>
<keyword evidence="12" id="KW-0829">Tyrosine-protein kinase</keyword>
<dbReference type="PANTHER" id="PTHR32309">
    <property type="entry name" value="TYROSINE-PROTEIN KINASE"/>
    <property type="match status" value="1"/>
</dbReference>
<accession>A0AAP4TUY3</accession>
<evidence type="ECO:0000256" key="9">
    <source>
        <dbReference type="ARBA" id="ARBA00022840"/>
    </source>
</evidence>
<keyword evidence="9" id="KW-0067">ATP-binding</keyword>
<reference evidence="19" key="1">
    <citation type="submission" date="2023-07" db="EMBL/GenBank/DDBJ databases">
        <title>Genome content predicts the carbon catabolic preferences of heterotrophic bacteria.</title>
        <authorList>
            <person name="Gralka M."/>
        </authorList>
    </citation>
    <scope>NUCLEOTIDE SEQUENCE</scope>
    <source>
        <strain evidence="19">C2R13</strain>
    </source>
</reference>
<dbReference type="InterPro" id="IPR025669">
    <property type="entry name" value="AAA_dom"/>
</dbReference>
<dbReference type="InterPro" id="IPR032807">
    <property type="entry name" value="GNVR"/>
</dbReference>
<dbReference type="FunFam" id="3.40.50.300:FF:000527">
    <property type="entry name" value="Tyrosine-protein kinase etk"/>
    <property type="match status" value="1"/>
</dbReference>
<dbReference type="PANTHER" id="PTHR32309:SF32">
    <property type="entry name" value="TYROSINE-PROTEIN KINASE ETK-RELATED"/>
    <property type="match status" value="1"/>
</dbReference>
<keyword evidence="8" id="KW-0418">Kinase</keyword>
<feature type="domain" description="Tyrosine-protein kinase G-rich" evidence="18">
    <location>
        <begin position="388"/>
        <end position="469"/>
    </location>
</feature>
<evidence type="ECO:0000313" key="20">
    <source>
        <dbReference type="Proteomes" id="UP001170481"/>
    </source>
</evidence>
<name>A0AAP4TUY3_9GAMM</name>
<keyword evidence="5 19" id="KW-0808">Transferase</keyword>
<keyword evidence="4" id="KW-0997">Cell inner membrane</keyword>
<dbReference type="InterPro" id="IPR003856">
    <property type="entry name" value="LPS_length_determ_N"/>
</dbReference>
<feature type="domain" description="AAA" evidence="17">
    <location>
        <begin position="560"/>
        <end position="674"/>
    </location>
</feature>
<feature type="transmembrane region" description="Helical" evidence="15">
    <location>
        <begin position="41"/>
        <end position="59"/>
    </location>
</feature>
<gene>
    <name evidence="19" type="ORF">Q4535_01750</name>
</gene>
<evidence type="ECO:0000256" key="11">
    <source>
        <dbReference type="ARBA" id="ARBA00023136"/>
    </source>
</evidence>
<sequence length="742" mass="81375">MNQTPQHTATGAMSAPATRDNDDDAIDLGRLFGILLDHKQWIIAITGLFAVIGVIYALLATPIYKVDALIQIDDAPSTNPLADVNSILGKEPPSQSEIEIIRSRMVLGRAVDLLNLDVTVTPKRLPLLGDFLVRRGVERPDFAQGWASTWAGESISVSEMPVDEAMLGSTITLRVVDDAHYELIQDGELLGKGRINQLDSFADGQLNLRVTALNAATGAEFELTHISRMQAIENLRNSFSVSEQGKETGILTWSMTGEQPRELQRTLNTIADIYYSQNVQRQSEEARNSLEFLDNQVPKVRAQLDEAESRLNAFRTSRDSVDLSLETQSVLERIVNLEAQVNQLELTEAEIAKRYTPSHPTYAALLEKKSQLKREMDKLNAQVKDLPETQQEVLRLTRSVEVTQAIYVQLLNKVQEMEIAKASTVGNVRILDDAGILPQPVKPKKAMIVVIMTLLGGMLSVGVILLRAAFRRGVESPDQLEALGLPMYATIPLSDEQGKLSRKVKRATDKHSRKIPNGLLAERNPADLAIEALRGLRTSLHFAMLESSSNTLMITGPSPGIGKSFIAANLAAVCAQAGQRVLVVDADMRKGHMHSIFDERSECGLSDYLAGKKSLQEVIRPVSALETLSYVARGIAPPNPSELLMSARFQDFLTAVSERYDLVIIDSPPILAVTDAAVIGKHVGTTLMVSRFEVNAPKEVEVSLKRLAASGIAVKGGILNAMERKAAGAYGENYGYYNYSYK</sequence>
<proteinExistence type="inferred from homology"/>
<evidence type="ECO:0000256" key="3">
    <source>
        <dbReference type="ARBA" id="ARBA00022475"/>
    </source>
</evidence>
<dbReference type="Pfam" id="PF02706">
    <property type="entry name" value="Wzz"/>
    <property type="match status" value="1"/>
</dbReference>
<dbReference type="EMBL" id="JAUORK010000002">
    <property type="protein sequence ID" value="MDO6670832.1"/>
    <property type="molecule type" value="Genomic_DNA"/>
</dbReference>